<reference evidence="1" key="1">
    <citation type="submission" date="2018-05" db="EMBL/GenBank/DDBJ databases">
        <title>Draft genome of Mucuna pruriens seed.</title>
        <authorList>
            <person name="Nnadi N.E."/>
            <person name="Vos R."/>
            <person name="Hasami M.H."/>
            <person name="Devisetty U.K."/>
            <person name="Aguiy J.C."/>
        </authorList>
    </citation>
    <scope>NUCLEOTIDE SEQUENCE [LARGE SCALE GENOMIC DNA]</scope>
    <source>
        <strain evidence="1">JCA_2017</strain>
    </source>
</reference>
<dbReference type="OrthoDB" id="8063676at2759"/>
<proteinExistence type="predicted"/>
<dbReference type="PANTHER" id="PTHR35317">
    <property type="entry name" value="OS04G0629600 PROTEIN"/>
    <property type="match status" value="1"/>
</dbReference>
<dbReference type="EMBL" id="QJKJ01005138">
    <property type="protein sequence ID" value="RDX91377.1"/>
    <property type="molecule type" value="Genomic_DNA"/>
</dbReference>
<sequence>MDCKMKSYQLLWIKEQLLCIKRQLLYIKEQLFCIKSMKGLLGSQDSWEVVEKDYTLLKYESILSQHEKEILIKKKNKDQQAFTFTSKEVWEILKTSLEGVDKVKKVHLQTLRGEFESLRMKESESISDFGNRVMTVVN</sequence>
<keyword evidence="2" id="KW-1185">Reference proteome</keyword>
<dbReference type="AlphaFoldDB" id="A0A371GLE8"/>
<dbReference type="PANTHER" id="PTHR35317:SF28">
    <property type="entry name" value="ZINC FINGER, CCHC-TYPE, RIBONUCLEASE H-LIKE DOMAIN, GAG-PRE-INTEGRASE DOMAIN PROTEIN-RELATED"/>
    <property type="match status" value="1"/>
</dbReference>
<feature type="non-terminal residue" evidence="1">
    <location>
        <position position="1"/>
    </location>
</feature>
<organism evidence="1 2">
    <name type="scientific">Mucuna pruriens</name>
    <name type="common">Velvet bean</name>
    <name type="synonym">Dolichos pruriens</name>
    <dbReference type="NCBI Taxonomy" id="157652"/>
    <lineage>
        <taxon>Eukaryota</taxon>
        <taxon>Viridiplantae</taxon>
        <taxon>Streptophyta</taxon>
        <taxon>Embryophyta</taxon>
        <taxon>Tracheophyta</taxon>
        <taxon>Spermatophyta</taxon>
        <taxon>Magnoliopsida</taxon>
        <taxon>eudicotyledons</taxon>
        <taxon>Gunneridae</taxon>
        <taxon>Pentapetalae</taxon>
        <taxon>rosids</taxon>
        <taxon>fabids</taxon>
        <taxon>Fabales</taxon>
        <taxon>Fabaceae</taxon>
        <taxon>Papilionoideae</taxon>
        <taxon>50 kb inversion clade</taxon>
        <taxon>NPAAA clade</taxon>
        <taxon>indigoferoid/millettioid clade</taxon>
        <taxon>Phaseoleae</taxon>
        <taxon>Mucuna</taxon>
    </lineage>
</organism>
<evidence type="ECO:0000313" key="2">
    <source>
        <dbReference type="Proteomes" id="UP000257109"/>
    </source>
</evidence>
<dbReference type="Proteomes" id="UP000257109">
    <property type="component" value="Unassembled WGS sequence"/>
</dbReference>
<evidence type="ECO:0000313" key="1">
    <source>
        <dbReference type="EMBL" id="RDX91377.1"/>
    </source>
</evidence>
<comment type="caution">
    <text evidence="1">The sequence shown here is derived from an EMBL/GenBank/DDBJ whole genome shotgun (WGS) entry which is preliminary data.</text>
</comment>
<gene>
    <name evidence="1" type="ORF">CR513_26656</name>
</gene>
<name>A0A371GLE8_MUCPR</name>
<protein>
    <submittedName>
        <fullName evidence="1">Uncharacterized protein</fullName>
    </submittedName>
</protein>
<accession>A0A371GLE8</accession>